<feature type="non-terminal residue" evidence="1">
    <location>
        <position position="1"/>
    </location>
</feature>
<proteinExistence type="predicted"/>
<keyword evidence="2" id="KW-1185">Reference proteome</keyword>
<organism evidence="1 2">
    <name type="scientific">Mucuna pruriens</name>
    <name type="common">Velvet bean</name>
    <name type="synonym">Dolichos pruriens</name>
    <dbReference type="NCBI Taxonomy" id="157652"/>
    <lineage>
        <taxon>Eukaryota</taxon>
        <taxon>Viridiplantae</taxon>
        <taxon>Streptophyta</taxon>
        <taxon>Embryophyta</taxon>
        <taxon>Tracheophyta</taxon>
        <taxon>Spermatophyta</taxon>
        <taxon>Magnoliopsida</taxon>
        <taxon>eudicotyledons</taxon>
        <taxon>Gunneridae</taxon>
        <taxon>Pentapetalae</taxon>
        <taxon>rosids</taxon>
        <taxon>fabids</taxon>
        <taxon>Fabales</taxon>
        <taxon>Fabaceae</taxon>
        <taxon>Papilionoideae</taxon>
        <taxon>50 kb inversion clade</taxon>
        <taxon>NPAAA clade</taxon>
        <taxon>indigoferoid/millettioid clade</taxon>
        <taxon>Phaseoleae</taxon>
        <taxon>Mucuna</taxon>
    </lineage>
</organism>
<evidence type="ECO:0000313" key="1">
    <source>
        <dbReference type="EMBL" id="RDY05259.1"/>
    </source>
</evidence>
<dbReference type="AlphaFoldDB" id="A0A371HR45"/>
<reference evidence="1" key="1">
    <citation type="submission" date="2018-05" db="EMBL/GenBank/DDBJ databases">
        <title>Draft genome of Mucuna pruriens seed.</title>
        <authorList>
            <person name="Nnadi N.E."/>
            <person name="Vos R."/>
            <person name="Hasami M.H."/>
            <person name="Devisetty U.K."/>
            <person name="Aguiy J.C."/>
        </authorList>
    </citation>
    <scope>NUCLEOTIDE SEQUENCE [LARGE SCALE GENOMIC DNA]</scope>
    <source>
        <strain evidence="1">JCA_2017</strain>
    </source>
</reference>
<name>A0A371HR45_MUCPR</name>
<evidence type="ECO:0000313" key="2">
    <source>
        <dbReference type="Proteomes" id="UP000257109"/>
    </source>
</evidence>
<dbReference type="EMBL" id="QJKJ01001917">
    <property type="protein sequence ID" value="RDY05259.1"/>
    <property type="molecule type" value="Genomic_DNA"/>
</dbReference>
<protein>
    <submittedName>
        <fullName evidence="1">Uncharacterized protein</fullName>
    </submittedName>
</protein>
<accession>A0A371HR45</accession>
<gene>
    <name evidence="1" type="ORF">CR513_10919</name>
</gene>
<comment type="caution">
    <text evidence="1">The sequence shown here is derived from an EMBL/GenBank/DDBJ whole genome shotgun (WGS) entry which is preliminary data.</text>
</comment>
<sequence>MLIDRNTIDVASGGTLMDKKPNVARKFISNMGFTTFKGVNEVIVANNQRLEIKITGLTSLVRQLAIRHHHTSLAKVCSICAFAKHITHTSLKVENYDLP</sequence>
<dbReference type="Proteomes" id="UP000257109">
    <property type="component" value="Unassembled WGS sequence"/>
</dbReference>